<gene>
    <name evidence="3" type="ORF">JKA74_06410</name>
</gene>
<comment type="caution">
    <text evidence="3">The sequence shown here is derived from an EMBL/GenBank/DDBJ whole genome shotgun (WGS) entry which is preliminary data.</text>
</comment>
<feature type="signal peptide" evidence="1">
    <location>
        <begin position="1"/>
        <end position="18"/>
    </location>
</feature>
<reference evidence="3" key="1">
    <citation type="submission" date="2021-01" db="EMBL/GenBank/DDBJ databases">
        <title>Marivirga aurantiaca sp. nov., isolated from intertidal surface sediments.</title>
        <authorList>
            <person name="Zhang M."/>
        </authorList>
    </citation>
    <scope>NUCLEOTIDE SEQUENCE</scope>
    <source>
        <strain evidence="3">S37H4</strain>
    </source>
</reference>
<feature type="chain" id="PRO_5037666680" evidence="1">
    <location>
        <begin position="19"/>
        <end position="440"/>
    </location>
</feature>
<name>A0A934WX06_9BACT</name>
<dbReference type="InterPro" id="IPR012338">
    <property type="entry name" value="Beta-lactam/transpept-like"/>
</dbReference>
<dbReference type="InterPro" id="IPR050491">
    <property type="entry name" value="AmpC-like"/>
</dbReference>
<dbReference type="RefSeq" id="WP_201430338.1">
    <property type="nucleotide sequence ID" value="NZ_JAEQBW010000002.1"/>
</dbReference>
<dbReference type="EMBL" id="JAEQBW010000002">
    <property type="protein sequence ID" value="MBK6264663.1"/>
    <property type="molecule type" value="Genomic_DNA"/>
</dbReference>
<keyword evidence="4" id="KW-1185">Reference proteome</keyword>
<evidence type="ECO:0000256" key="1">
    <source>
        <dbReference type="SAM" id="SignalP"/>
    </source>
</evidence>
<accession>A0A934WX06</accession>
<proteinExistence type="predicted"/>
<dbReference type="SUPFAM" id="SSF56601">
    <property type="entry name" value="beta-lactamase/transpeptidase-like"/>
    <property type="match status" value="1"/>
</dbReference>
<dbReference type="PANTHER" id="PTHR46825:SF9">
    <property type="entry name" value="BETA-LACTAMASE-RELATED DOMAIN-CONTAINING PROTEIN"/>
    <property type="match status" value="1"/>
</dbReference>
<dbReference type="Pfam" id="PF00144">
    <property type="entry name" value="Beta-lactamase"/>
    <property type="match status" value="1"/>
</dbReference>
<evidence type="ECO:0000313" key="4">
    <source>
        <dbReference type="Proteomes" id="UP000611723"/>
    </source>
</evidence>
<dbReference type="InterPro" id="IPR001466">
    <property type="entry name" value="Beta-lactam-related"/>
</dbReference>
<evidence type="ECO:0000313" key="3">
    <source>
        <dbReference type="EMBL" id="MBK6264663.1"/>
    </source>
</evidence>
<sequence length="440" mass="49100">MKLLLTLFICSLASAVSGQHLNTQKMDSLFTVIENENQGMGNIAILKEGELIYSLAYGMSEVESEKKANTETIYRIGSISKTFTATLIMLAVEENGLLKLDDKLSKYYPQFENSDNITIEHLLRHKSGLYNFTNSPDYPTYMTKELGKDELLAIMAEGGSSFPPGEKFEYSNTGYVLLSYILEDVYQKPYAAILKEKIILPLQLKRTAFGEEIETRNNEANSYRRSGRWEKLPETFMKIPMGAGAITSTATETSIFFHKLLKGDIVSEASLDNMKAMENNFGIGMFNMPFNEKMAIGHNGGIDGFQSVSAYFPEEQLSFTILSNGVKYPLNNVLIGALSIYFNVPYKIPEFQKEIVLLPEQIQPYTGIYSSKTFPLKITISLDGTQLTGQATGQPSFPLSAESANTFSFDPAGLKISFDAEKRTLELNQMGNSFILTKED</sequence>
<dbReference type="Proteomes" id="UP000611723">
    <property type="component" value="Unassembled WGS sequence"/>
</dbReference>
<protein>
    <submittedName>
        <fullName evidence="3">Beta-lactamase family protein</fullName>
    </submittedName>
</protein>
<organism evidence="3 4">
    <name type="scientific">Marivirga aurantiaca</name>
    <dbReference type="NCBI Taxonomy" id="2802615"/>
    <lineage>
        <taxon>Bacteria</taxon>
        <taxon>Pseudomonadati</taxon>
        <taxon>Bacteroidota</taxon>
        <taxon>Cytophagia</taxon>
        <taxon>Cytophagales</taxon>
        <taxon>Marivirgaceae</taxon>
        <taxon>Marivirga</taxon>
    </lineage>
</organism>
<dbReference type="PANTHER" id="PTHR46825">
    <property type="entry name" value="D-ALANYL-D-ALANINE-CARBOXYPEPTIDASE/ENDOPEPTIDASE AMPH"/>
    <property type="match status" value="1"/>
</dbReference>
<feature type="domain" description="Beta-lactamase-related" evidence="2">
    <location>
        <begin position="42"/>
        <end position="327"/>
    </location>
</feature>
<dbReference type="AlphaFoldDB" id="A0A934WX06"/>
<keyword evidence="1" id="KW-0732">Signal</keyword>
<dbReference type="Gene3D" id="3.40.710.10">
    <property type="entry name" value="DD-peptidase/beta-lactamase superfamily"/>
    <property type="match status" value="1"/>
</dbReference>
<evidence type="ECO:0000259" key="2">
    <source>
        <dbReference type="Pfam" id="PF00144"/>
    </source>
</evidence>